<dbReference type="PROSITE" id="PS51257">
    <property type="entry name" value="PROKAR_LIPOPROTEIN"/>
    <property type="match status" value="1"/>
</dbReference>
<keyword evidence="5" id="KW-0998">Cell outer membrane</keyword>
<evidence type="ECO:0000256" key="4">
    <source>
        <dbReference type="ARBA" id="ARBA00023136"/>
    </source>
</evidence>
<dbReference type="InterPro" id="IPR011990">
    <property type="entry name" value="TPR-like_helical_dom_sf"/>
</dbReference>
<proteinExistence type="inferred from homology"/>
<feature type="domain" description="RagB/SusD" evidence="7">
    <location>
        <begin position="312"/>
        <end position="564"/>
    </location>
</feature>
<feature type="domain" description="SusD-like N-terminal" evidence="8">
    <location>
        <begin position="23"/>
        <end position="217"/>
    </location>
</feature>
<comment type="caution">
    <text evidence="9">The sequence shown here is derived from an EMBL/GenBank/DDBJ whole genome shotgun (WGS) entry which is preliminary data.</text>
</comment>
<dbReference type="EMBL" id="QRGR01000009">
    <property type="protein sequence ID" value="RDV15312.1"/>
    <property type="molecule type" value="Genomic_DNA"/>
</dbReference>
<evidence type="ECO:0000256" key="6">
    <source>
        <dbReference type="SAM" id="SignalP"/>
    </source>
</evidence>
<gene>
    <name evidence="9" type="ORF">DXT99_09620</name>
</gene>
<evidence type="ECO:0000256" key="1">
    <source>
        <dbReference type="ARBA" id="ARBA00004442"/>
    </source>
</evidence>
<evidence type="ECO:0000256" key="5">
    <source>
        <dbReference type="ARBA" id="ARBA00023237"/>
    </source>
</evidence>
<sequence length="565" mass="63444">MKKILYKFILPALLLGSASCESFLDEENVSGLTSEGYYSTTEGIESLVNSLYTPMRFWYGKENGIALTELGTDIFTRGSGMENPPVALYNSDLSGANGPITFYWTRLYAALNATNAAIARIPDSSLPADLKPVREGEARFLRAFYLWHIVETWGGVHLATDETIGVSTTANRSSVEAFYNQIFEDLQFAAANLPVTSNQYGRVTKPAAEAFMARMHLYRGNYAEASQLAQKVISDYNFSLVPTYEGLWDIDNVGNSEVVWNVNFTADLVLNREFDGLTNSSSDDILLRDGGNNSHLFFLMTYDQLPGMQRDITYGRPFARFMPTAHLLDLFDETKDARYDVTFQTVWYANKPGTYNVTSSDGTQRSVSFAAGDTAIYATKYVVPNAVKDATTYTIIDRSRTYDVSAGDAPQVRDRFMSLKKFLDTSRPTISQMSGRRDAYVIRLAEMYLIVAEAEMMLGNMSEAVEHMNVVRRRAALPGQEAEMEISADQLDIDFILDERAREFAGEQQRWFDLKRTNKLVERVQAYNPDAAPNIQQFHSVRPIPQAQLDVVSNPGEFTQNEGYN</sequence>
<name>A0A3D8LEE5_9BACT</name>
<dbReference type="AlphaFoldDB" id="A0A3D8LEE5"/>
<protein>
    <submittedName>
        <fullName evidence="9">RagB/SusD family nutrient uptake outer membrane protein</fullName>
    </submittedName>
</protein>
<evidence type="ECO:0000259" key="8">
    <source>
        <dbReference type="Pfam" id="PF14322"/>
    </source>
</evidence>
<dbReference type="GO" id="GO:0009279">
    <property type="term" value="C:cell outer membrane"/>
    <property type="evidence" value="ECO:0007669"/>
    <property type="project" value="UniProtKB-SubCell"/>
</dbReference>
<feature type="signal peptide" evidence="6">
    <location>
        <begin position="1"/>
        <end position="22"/>
    </location>
</feature>
<evidence type="ECO:0000256" key="2">
    <source>
        <dbReference type="ARBA" id="ARBA00006275"/>
    </source>
</evidence>
<reference evidence="10" key="1">
    <citation type="submission" date="2018-08" db="EMBL/GenBank/DDBJ databases">
        <authorList>
            <person name="Liu Z.-W."/>
            <person name="Du Z.-J."/>
        </authorList>
    </citation>
    <scope>NUCLEOTIDE SEQUENCE [LARGE SCALE GENOMIC DNA]</scope>
    <source>
        <strain evidence="10">H4X</strain>
    </source>
</reference>
<organism evidence="9 10">
    <name type="scientific">Pontibacter diazotrophicus</name>
    <dbReference type="NCBI Taxonomy" id="1400979"/>
    <lineage>
        <taxon>Bacteria</taxon>
        <taxon>Pseudomonadati</taxon>
        <taxon>Bacteroidota</taxon>
        <taxon>Cytophagia</taxon>
        <taxon>Cytophagales</taxon>
        <taxon>Hymenobacteraceae</taxon>
        <taxon>Pontibacter</taxon>
    </lineage>
</organism>
<dbReference type="OrthoDB" id="9792139at2"/>
<keyword evidence="10" id="KW-1185">Reference proteome</keyword>
<evidence type="ECO:0000256" key="3">
    <source>
        <dbReference type="ARBA" id="ARBA00022729"/>
    </source>
</evidence>
<dbReference type="Proteomes" id="UP000256708">
    <property type="component" value="Unassembled WGS sequence"/>
</dbReference>
<evidence type="ECO:0000313" key="10">
    <source>
        <dbReference type="Proteomes" id="UP000256708"/>
    </source>
</evidence>
<accession>A0A3D8LEE5</accession>
<dbReference type="RefSeq" id="WP_115565330.1">
    <property type="nucleotide sequence ID" value="NZ_QRGR01000009.1"/>
</dbReference>
<dbReference type="Pfam" id="PF07980">
    <property type="entry name" value="SusD_RagB"/>
    <property type="match status" value="1"/>
</dbReference>
<keyword evidence="3 6" id="KW-0732">Signal</keyword>
<feature type="chain" id="PRO_5017608673" evidence="6">
    <location>
        <begin position="23"/>
        <end position="565"/>
    </location>
</feature>
<dbReference type="Pfam" id="PF14322">
    <property type="entry name" value="SusD-like_3"/>
    <property type="match status" value="1"/>
</dbReference>
<dbReference type="InterPro" id="IPR012944">
    <property type="entry name" value="SusD_RagB_dom"/>
</dbReference>
<dbReference type="InterPro" id="IPR033985">
    <property type="entry name" value="SusD-like_N"/>
</dbReference>
<keyword evidence="4" id="KW-0472">Membrane</keyword>
<dbReference type="SUPFAM" id="SSF48452">
    <property type="entry name" value="TPR-like"/>
    <property type="match status" value="1"/>
</dbReference>
<comment type="similarity">
    <text evidence="2">Belongs to the SusD family.</text>
</comment>
<evidence type="ECO:0000313" key="9">
    <source>
        <dbReference type="EMBL" id="RDV15312.1"/>
    </source>
</evidence>
<dbReference type="Gene3D" id="1.25.40.390">
    <property type="match status" value="1"/>
</dbReference>
<comment type="subcellular location">
    <subcellularLocation>
        <location evidence="1">Cell outer membrane</location>
    </subcellularLocation>
</comment>
<evidence type="ECO:0000259" key="7">
    <source>
        <dbReference type="Pfam" id="PF07980"/>
    </source>
</evidence>